<feature type="domain" description="ASPIC/UnbV" evidence="1">
    <location>
        <begin position="48"/>
        <end position="115"/>
    </location>
</feature>
<evidence type="ECO:0000313" key="3">
    <source>
        <dbReference type="Proteomes" id="UP000567293"/>
    </source>
</evidence>
<organism evidence="2 3">
    <name type="scientific">Candidatus Acidiferrum panamense</name>
    <dbReference type="NCBI Taxonomy" id="2741543"/>
    <lineage>
        <taxon>Bacteria</taxon>
        <taxon>Pseudomonadati</taxon>
        <taxon>Acidobacteriota</taxon>
        <taxon>Terriglobia</taxon>
        <taxon>Candidatus Acidiferrales</taxon>
        <taxon>Candidatus Acidiferrum</taxon>
    </lineage>
</organism>
<proteinExistence type="predicted"/>
<accession>A0A7V8NU31</accession>
<comment type="caution">
    <text evidence="2">The sequence shown here is derived from an EMBL/GenBank/DDBJ whole genome shotgun (WGS) entry which is preliminary data.</text>
</comment>
<reference evidence="2" key="1">
    <citation type="submission" date="2020-06" db="EMBL/GenBank/DDBJ databases">
        <title>Legume-microbial interactions unlock mineral nutrients during tropical forest succession.</title>
        <authorList>
            <person name="Epihov D.Z."/>
        </authorList>
    </citation>
    <scope>NUCLEOTIDE SEQUENCE [LARGE SCALE GENOMIC DNA]</scope>
    <source>
        <strain evidence="2">Pan2503</strain>
    </source>
</reference>
<dbReference type="PANTHER" id="PTHR16026:SF0">
    <property type="entry name" value="CARTILAGE ACIDIC PROTEIN 1"/>
    <property type="match status" value="1"/>
</dbReference>
<evidence type="ECO:0000313" key="2">
    <source>
        <dbReference type="EMBL" id="MBA0087396.1"/>
    </source>
</evidence>
<sequence length="120" mass="13120">IGDLFNDGHMDIVVTALNGKARILRNVTSNGNHWATLQLVGNKSNRMAIGAQLKVTTEDGASQFDMVSTSAGYGASRDPRAHFGLGPFKTVKQLELRWPSGVRQVLRDLPADQIHRIVEP</sequence>
<keyword evidence="3" id="KW-1185">Reference proteome</keyword>
<gene>
    <name evidence="2" type="ORF">HRJ53_20620</name>
</gene>
<dbReference type="SUPFAM" id="SSF69318">
    <property type="entry name" value="Integrin alpha N-terminal domain"/>
    <property type="match status" value="1"/>
</dbReference>
<protein>
    <submittedName>
        <fullName evidence="2">ASPIC/UnbV domain-containing protein</fullName>
    </submittedName>
</protein>
<dbReference type="PANTHER" id="PTHR16026">
    <property type="entry name" value="CARTILAGE ACIDIC PROTEIN 1"/>
    <property type="match status" value="1"/>
</dbReference>
<dbReference type="InterPro" id="IPR011519">
    <property type="entry name" value="UnbV_ASPIC"/>
</dbReference>
<evidence type="ECO:0000259" key="1">
    <source>
        <dbReference type="Pfam" id="PF07593"/>
    </source>
</evidence>
<dbReference type="Pfam" id="PF07593">
    <property type="entry name" value="UnbV_ASPIC"/>
    <property type="match status" value="1"/>
</dbReference>
<dbReference type="EMBL" id="JACDQQ010001985">
    <property type="protein sequence ID" value="MBA0087396.1"/>
    <property type="molecule type" value="Genomic_DNA"/>
</dbReference>
<name>A0A7V8NU31_9BACT</name>
<dbReference type="AlphaFoldDB" id="A0A7V8NU31"/>
<dbReference type="InterPro" id="IPR027039">
    <property type="entry name" value="Crtac1"/>
</dbReference>
<dbReference type="Proteomes" id="UP000567293">
    <property type="component" value="Unassembled WGS sequence"/>
</dbReference>
<feature type="non-terminal residue" evidence="2">
    <location>
        <position position="1"/>
    </location>
</feature>
<dbReference type="InterPro" id="IPR028994">
    <property type="entry name" value="Integrin_alpha_N"/>
</dbReference>